<sequence length="38" mass="4459">SILLLTKLPFDSLIHELKLWQTLVEGVPSFQAHLRRRC</sequence>
<organism evidence="1 2">
    <name type="scientific">Trichostrongylus colubriformis</name>
    <name type="common">Black scour worm</name>
    <dbReference type="NCBI Taxonomy" id="6319"/>
    <lineage>
        <taxon>Eukaryota</taxon>
        <taxon>Metazoa</taxon>
        <taxon>Ecdysozoa</taxon>
        <taxon>Nematoda</taxon>
        <taxon>Chromadorea</taxon>
        <taxon>Rhabditida</taxon>
        <taxon>Rhabditina</taxon>
        <taxon>Rhabditomorpha</taxon>
        <taxon>Strongyloidea</taxon>
        <taxon>Trichostrongylidae</taxon>
        <taxon>Trichostrongylus</taxon>
    </lineage>
</organism>
<evidence type="ECO:0000313" key="2">
    <source>
        <dbReference type="Proteomes" id="UP001331761"/>
    </source>
</evidence>
<keyword evidence="2" id="KW-1185">Reference proteome</keyword>
<gene>
    <name evidence="1" type="ORF">GCK32_010953</name>
</gene>
<accession>A0AAN8FBP6</accession>
<proteinExistence type="predicted"/>
<reference evidence="1 2" key="1">
    <citation type="submission" date="2019-10" db="EMBL/GenBank/DDBJ databases">
        <title>Assembly and Annotation for the nematode Trichostrongylus colubriformis.</title>
        <authorList>
            <person name="Martin J."/>
        </authorList>
    </citation>
    <scope>NUCLEOTIDE SEQUENCE [LARGE SCALE GENOMIC DNA]</scope>
    <source>
        <strain evidence="1">G859</strain>
        <tissue evidence="1">Whole worm</tissue>
    </source>
</reference>
<evidence type="ECO:0000313" key="1">
    <source>
        <dbReference type="EMBL" id="KAK5974045.1"/>
    </source>
</evidence>
<name>A0AAN8FBP6_TRICO</name>
<feature type="non-terminal residue" evidence="1">
    <location>
        <position position="1"/>
    </location>
</feature>
<protein>
    <submittedName>
        <fullName evidence="1">Uncharacterized protein</fullName>
    </submittedName>
</protein>
<comment type="caution">
    <text evidence="1">The sequence shown here is derived from an EMBL/GenBank/DDBJ whole genome shotgun (WGS) entry which is preliminary data.</text>
</comment>
<dbReference type="AlphaFoldDB" id="A0AAN8FBP6"/>
<dbReference type="Proteomes" id="UP001331761">
    <property type="component" value="Unassembled WGS sequence"/>
</dbReference>
<dbReference type="EMBL" id="WIXE01014742">
    <property type="protein sequence ID" value="KAK5974045.1"/>
    <property type="molecule type" value="Genomic_DNA"/>
</dbReference>